<dbReference type="AlphaFoldDB" id="A0A183UD44"/>
<sequence>MQNSAQLRPTAVPSKLCVNNKGLNRSDETVNSTSATGNACALGYGADENAELSCPIRRPVDREKVYVHVFEMSAQCLRCPLRLKPLIATMSQRNSMCNAPHNDRVRQRLPANDRLPLITQIHTYFTAASLQ</sequence>
<protein>
    <submittedName>
        <fullName evidence="1 3">Uncharacterized protein</fullName>
    </submittedName>
</protein>
<dbReference type="EMBL" id="UYWY01019490">
    <property type="protein sequence ID" value="VDM37734.1"/>
    <property type="molecule type" value="Genomic_DNA"/>
</dbReference>
<dbReference type="WBParaSite" id="TCNE_0000641401-mRNA-1">
    <property type="protein sequence ID" value="TCNE_0000641401-mRNA-1"/>
    <property type="gene ID" value="TCNE_0000641401"/>
</dbReference>
<accession>A0A183UD44</accession>
<reference evidence="1 2" key="2">
    <citation type="submission" date="2018-11" db="EMBL/GenBank/DDBJ databases">
        <authorList>
            <consortium name="Pathogen Informatics"/>
        </authorList>
    </citation>
    <scope>NUCLEOTIDE SEQUENCE [LARGE SCALE GENOMIC DNA]</scope>
</reference>
<evidence type="ECO:0000313" key="2">
    <source>
        <dbReference type="Proteomes" id="UP000050794"/>
    </source>
</evidence>
<name>A0A183UD44_TOXCA</name>
<gene>
    <name evidence="1" type="ORF">TCNE_LOCUS6414</name>
</gene>
<evidence type="ECO:0000313" key="1">
    <source>
        <dbReference type="EMBL" id="VDM37734.1"/>
    </source>
</evidence>
<organism evidence="2 3">
    <name type="scientific">Toxocara canis</name>
    <name type="common">Canine roundworm</name>
    <dbReference type="NCBI Taxonomy" id="6265"/>
    <lineage>
        <taxon>Eukaryota</taxon>
        <taxon>Metazoa</taxon>
        <taxon>Ecdysozoa</taxon>
        <taxon>Nematoda</taxon>
        <taxon>Chromadorea</taxon>
        <taxon>Rhabditida</taxon>
        <taxon>Spirurina</taxon>
        <taxon>Ascaridomorpha</taxon>
        <taxon>Ascaridoidea</taxon>
        <taxon>Toxocaridae</taxon>
        <taxon>Toxocara</taxon>
    </lineage>
</organism>
<evidence type="ECO:0000313" key="3">
    <source>
        <dbReference type="WBParaSite" id="TCNE_0000641401-mRNA-1"/>
    </source>
</evidence>
<keyword evidence="2" id="KW-1185">Reference proteome</keyword>
<dbReference type="Proteomes" id="UP000050794">
    <property type="component" value="Unassembled WGS sequence"/>
</dbReference>
<reference evidence="3" key="1">
    <citation type="submission" date="2016-06" db="UniProtKB">
        <authorList>
            <consortium name="WormBaseParasite"/>
        </authorList>
    </citation>
    <scope>IDENTIFICATION</scope>
</reference>
<proteinExistence type="predicted"/>